<evidence type="ECO:0000256" key="4">
    <source>
        <dbReference type="ARBA" id="ARBA00022960"/>
    </source>
</evidence>
<dbReference type="InterPro" id="IPR018044">
    <property type="entry name" value="Peptidase_S11"/>
</dbReference>
<feature type="active site" description="Acyl-ester intermediate" evidence="7">
    <location>
        <position position="56"/>
    </location>
</feature>
<dbReference type="GO" id="GO:0009252">
    <property type="term" value="P:peptidoglycan biosynthetic process"/>
    <property type="evidence" value="ECO:0007669"/>
    <property type="project" value="UniProtKB-KW"/>
</dbReference>
<keyword evidence="14" id="KW-1185">Reference proteome</keyword>
<evidence type="ECO:0000313" key="14">
    <source>
        <dbReference type="Proteomes" id="UP000637359"/>
    </source>
</evidence>
<evidence type="ECO:0000313" key="13">
    <source>
        <dbReference type="EMBL" id="MBC5636876.1"/>
    </source>
</evidence>
<feature type="chain" id="PRO_5039036290" evidence="11">
    <location>
        <begin position="20"/>
        <end position="356"/>
    </location>
</feature>
<dbReference type="SUPFAM" id="SSF56601">
    <property type="entry name" value="beta-lactamase/transpeptidase-like"/>
    <property type="match status" value="1"/>
</dbReference>
<feature type="active site" evidence="7">
    <location>
        <position position="111"/>
    </location>
</feature>
<evidence type="ECO:0000256" key="8">
    <source>
        <dbReference type="PIRSR" id="PIRSR618044-2"/>
    </source>
</evidence>
<evidence type="ECO:0000259" key="12">
    <source>
        <dbReference type="Pfam" id="PF00768"/>
    </source>
</evidence>
<dbReference type="InterPro" id="IPR012338">
    <property type="entry name" value="Beta-lactam/transpept-like"/>
</dbReference>
<evidence type="ECO:0000256" key="3">
    <source>
        <dbReference type="ARBA" id="ARBA00022801"/>
    </source>
</evidence>
<dbReference type="InterPro" id="IPR001967">
    <property type="entry name" value="Peptidase_S11_N"/>
</dbReference>
<accession>A0A923RI10</accession>
<evidence type="ECO:0000256" key="5">
    <source>
        <dbReference type="ARBA" id="ARBA00022984"/>
    </source>
</evidence>
<feature type="signal peptide" evidence="11">
    <location>
        <begin position="1"/>
        <end position="19"/>
    </location>
</feature>
<dbReference type="GO" id="GO:0008360">
    <property type="term" value="P:regulation of cell shape"/>
    <property type="evidence" value="ECO:0007669"/>
    <property type="project" value="UniProtKB-KW"/>
</dbReference>
<feature type="active site" description="Proton acceptor" evidence="7">
    <location>
        <position position="59"/>
    </location>
</feature>
<dbReference type="Gene3D" id="3.40.710.10">
    <property type="entry name" value="DD-peptidase/beta-lactamase superfamily"/>
    <property type="match status" value="1"/>
</dbReference>
<evidence type="ECO:0000256" key="1">
    <source>
        <dbReference type="ARBA" id="ARBA00007164"/>
    </source>
</evidence>
<dbReference type="AlphaFoldDB" id="A0A923RI10"/>
<keyword evidence="6" id="KW-0961">Cell wall biogenesis/degradation</keyword>
<comment type="similarity">
    <text evidence="1 9">Belongs to the peptidase S11 family.</text>
</comment>
<evidence type="ECO:0000256" key="7">
    <source>
        <dbReference type="PIRSR" id="PIRSR618044-1"/>
    </source>
</evidence>
<gene>
    <name evidence="13" type="ORF">H8S33_08610</name>
</gene>
<name>A0A923RI10_9BACI</name>
<proteinExistence type="inferred from homology"/>
<keyword evidence="3" id="KW-0378">Hydrolase</keyword>
<evidence type="ECO:0000256" key="6">
    <source>
        <dbReference type="ARBA" id="ARBA00023316"/>
    </source>
</evidence>
<evidence type="ECO:0000256" key="9">
    <source>
        <dbReference type="RuleBase" id="RU004016"/>
    </source>
</evidence>
<sequence length="356" mass="39760">MFILFCLHSLLLGSTLAAAEERQPPRISSGAAILVDATTSTVIYEKNASKKLYPASLTKIATAIYAIEHGDLDDVVTVSEHAYRTEGSSVFLEEGEQLSLRQLIKGLLVNSANDAGVAIAEHLSGDVEHFSDDLNQYVKQVIGVKDTHFSNPHGLFDAEHVTSAEDLAMITQYAINNEDFREIFGLTELEWKGKKWQTTLYTHHKLLREAPYPGVNGGKTGYVPEAGFTLATTASRKNLDLIVITLDASTQESAYQDTVALLDYGFDHFKSDGKEVSPIHLDGDEAFRKLANNKKRFFIDREWPSFTDTEINLSHHLKVAELKQNSIPSSLYDVLIIGIVLLSIWFIFYYRKSKKE</sequence>
<reference evidence="13" key="1">
    <citation type="submission" date="2020-08" db="EMBL/GenBank/DDBJ databases">
        <title>Genome public.</title>
        <authorList>
            <person name="Liu C."/>
            <person name="Sun Q."/>
        </authorList>
    </citation>
    <scope>NUCLEOTIDE SEQUENCE</scope>
    <source>
        <strain evidence="13">BX22</strain>
    </source>
</reference>
<dbReference type="PRINTS" id="PR00725">
    <property type="entry name" value="DADACBPTASE1"/>
</dbReference>
<dbReference type="PANTHER" id="PTHR21581">
    <property type="entry name" value="D-ALANYL-D-ALANINE CARBOXYPEPTIDASE"/>
    <property type="match status" value="1"/>
</dbReference>
<keyword evidence="10" id="KW-0472">Membrane</keyword>
<comment type="caution">
    <text evidence="13">The sequence shown here is derived from an EMBL/GenBank/DDBJ whole genome shotgun (WGS) entry which is preliminary data.</text>
</comment>
<feature type="domain" description="Peptidase S11 D-alanyl-D-alanine carboxypeptidase A N-terminal" evidence="12">
    <location>
        <begin position="21"/>
        <end position="250"/>
    </location>
</feature>
<keyword evidence="10" id="KW-0812">Transmembrane</keyword>
<keyword evidence="4" id="KW-0133">Cell shape</keyword>
<keyword evidence="5" id="KW-0573">Peptidoglycan synthesis</keyword>
<dbReference type="GO" id="GO:0009002">
    <property type="term" value="F:serine-type D-Ala-D-Ala carboxypeptidase activity"/>
    <property type="evidence" value="ECO:0007669"/>
    <property type="project" value="InterPro"/>
</dbReference>
<dbReference type="EMBL" id="JACOOL010000005">
    <property type="protein sequence ID" value="MBC5636876.1"/>
    <property type="molecule type" value="Genomic_DNA"/>
</dbReference>
<evidence type="ECO:0000256" key="11">
    <source>
        <dbReference type="SAM" id="SignalP"/>
    </source>
</evidence>
<protein>
    <submittedName>
        <fullName evidence="13">D-alanyl-D-alanine carboxypeptidase</fullName>
    </submittedName>
</protein>
<feature type="transmembrane region" description="Helical" evidence="10">
    <location>
        <begin position="331"/>
        <end position="350"/>
    </location>
</feature>
<keyword evidence="2 11" id="KW-0732">Signal</keyword>
<dbReference type="PANTHER" id="PTHR21581:SF33">
    <property type="entry name" value="D-ALANYL-D-ALANINE CARBOXYPEPTIDASE DACB"/>
    <property type="match status" value="1"/>
</dbReference>
<feature type="binding site" evidence="8">
    <location>
        <position position="219"/>
    </location>
    <ligand>
        <name>substrate</name>
    </ligand>
</feature>
<evidence type="ECO:0000256" key="2">
    <source>
        <dbReference type="ARBA" id="ARBA00022729"/>
    </source>
</evidence>
<organism evidence="13 14">
    <name type="scientific">Ornithinibacillus hominis</name>
    <dbReference type="NCBI Taxonomy" id="2763055"/>
    <lineage>
        <taxon>Bacteria</taxon>
        <taxon>Bacillati</taxon>
        <taxon>Bacillota</taxon>
        <taxon>Bacilli</taxon>
        <taxon>Bacillales</taxon>
        <taxon>Bacillaceae</taxon>
        <taxon>Ornithinibacillus</taxon>
    </lineage>
</organism>
<keyword evidence="10" id="KW-1133">Transmembrane helix</keyword>
<keyword evidence="13" id="KW-0121">Carboxypeptidase</keyword>
<dbReference type="GO" id="GO:0006508">
    <property type="term" value="P:proteolysis"/>
    <property type="evidence" value="ECO:0007669"/>
    <property type="project" value="InterPro"/>
</dbReference>
<dbReference type="GO" id="GO:0071555">
    <property type="term" value="P:cell wall organization"/>
    <property type="evidence" value="ECO:0007669"/>
    <property type="project" value="UniProtKB-KW"/>
</dbReference>
<dbReference type="Pfam" id="PF00768">
    <property type="entry name" value="Peptidase_S11"/>
    <property type="match status" value="1"/>
</dbReference>
<evidence type="ECO:0000256" key="10">
    <source>
        <dbReference type="SAM" id="Phobius"/>
    </source>
</evidence>
<dbReference type="Proteomes" id="UP000637359">
    <property type="component" value="Unassembled WGS sequence"/>
</dbReference>
<keyword evidence="13" id="KW-0645">Protease</keyword>